<dbReference type="OrthoDB" id="1049592at2"/>
<dbReference type="Proteomes" id="UP000245429">
    <property type="component" value="Chromosome"/>
</dbReference>
<evidence type="ECO:0000313" key="2">
    <source>
        <dbReference type="EMBL" id="AWM12945.1"/>
    </source>
</evidence>
<gene>
    <name evidence="2" type="ORF">DI487_03060</name>
</gene>
<reference evidence="2 3" key="1">
    <citation type="submission" date="2018-05" db="EMBL/GenBank/DDBJ databases">
        <title>Flavobacterium sp. MEBiC07310.</title>
        <authorList>
            <person name="Baek K."/>
        </authorList>
    </citation>
    <scope>NUCLEOTIDE SEQUENCE [LARGE SCALE GENOMIC DNA]</scope>
    <source>
        <strain evidence="2 3">MEBiC07310</strain>
    </source>
</reference>
<feature type="transmembrane region" description="Helical" evidence="1">
    <location>
        <begin position="39"/>
        <end position="57"/>
    </location>
</feature>
<organism evidence="2 3">
    <name type="scientific">Flavobacterium sediminis</name>
    <dbReference type="NCBI Taxonomy" id="2201181"/>
    <lineage>
        <taxon>Bacteria</taxon>
        <taxon>Pseudomonadati</taxon>
        <taxon>Bacteroidota</taxon>
        <taxon>Flavobacteriia</taxon>
        <taxon>Flavobacteriales</taxon>
        <taxon>Flavobacteriaceae</taxon>
        <taxon>Flavobacterium</taxon>
    </lineage>
</organism>
<name>A0A2U8QSX3_9FLAO</name>
<protein>
    <recommendedName>
        <fullName evidence="4">DUF2892 domain-containing protein</fullName>
    </recommendedName>
</protein>
<proteinExistence type="predicted"/>
<dbReference type="AlphaFoldDB" id="A0A2U8QSX3"/>
<dbReference type="EMBL" id="CP029463">
    <property type="protein sequence ID" value="AWM12945.1"/>
    <property type="molecule type" value="Genomic_DNA"/>
</dbReference>
<keyword evidence="1" id="KW-0812">Transmembrane</keyword>
<keyword evidence="1" id="KW-0472">Membrane</keyword>
<keyword evidence="1" id="KW-1133">Transmembrane helix</keyword>
<sequence>MKNINWKRMLFSNWHVMRIVRLVLAIGISFHAYKSGESFFYLFALYFLIQTIFDFGCQSGSCPLMKRNKLWKIHY</sequence>
<keyword evidence="3" id="KW-1185">Reference proteome</keyword>
<dbReference type="KEGG" id="fse:DI487_03060"/>
<accession>A0A2U8QSX3</accession>
<feature type="transmembrane region" description="Helical" evidence="1">
    <location>
        <begin position="12"/>
        <end position="33"/>
    </location>
</feature>
<evidence type="ECO:0008006" key="4">
    <source>
        <dbReference type="Google" id="ProtNLM"/>
    </source>
</evidence>
<evidence type="ECO:0000313" key="3">
    <source>
        <dbReference type="Proteomes" id="UP000245429"/>
    </source>
</evidence>
<evidence type="ECO:0000256" key="1">
    <source>
        <dbReference type="SAM" id="Phobius"/>
    </source>
</evidence>